<keyword evidence="7" id="KW-0560">Oxidoreductase</keyword>
<evidence type="ECO:0000259" key="9">
    <source>
        <dbReference type="Pfam" id="PF21895"/>
    </source>
</evidence>
<gene>
    <name evidence="10" type="ORF">EUX98_g4598</name>
</gene>
<reference evidence="10 11" key="1">
    <citation type="submission" date="2019-02" db="EMBL/GenBank/DDBJ databases">
        <title>Genome sequencing of the rare red list fungi Antrodiella citrinella (Flaviporus citrinellus).</title>
        <authorList>
            <person name="Buettner E."/>
            <person name="Kellner H."/>
        </authorList>
    </citation>
    <scope>NUCLEOTIDE SEQUENCE [LARGE SCALE GENOMIC DNA]</scope>
    <source>
        <strain evidence="10 11">DSM 108506</strain>
    </source>
</reference>
<protein>
    <recommendedName>
        <fullName evidence="9">MTHFR SAM-binding regulatory domain-containing protein</fullName>
    </recommendedName>
</protein>
<dbReference type="SUPFAM" id="SSF51730">
    <property type="entry name" value="FAD-linked oxidoreductase"/>
    <property type="match status" value="1"/>
</dbReference>
<dbReference type="UniPathway" id="UPA00193"/>
<dbReference type="OrthoDB" id="16284at2759"/>
<evidence type="ECO:0000256" key="4">
    <source>
        <dbReference type="ARBA" id="ARBA00022630"/>
    </source>
</evidence>
<dbReference type="InterPro" id="IPR053806">
    <property type="entry name" value="MTHFR_C"/>
</dbReference>
<evidence type="ECO:0000256" key="8">
    <source>
        <dbReference type="RuleBase" id="RU004254"/>
    </source>
</evidence>
<dbReference type="PANTHER" id="PTHR45754:SF1">
    <property type="entry name" value="METHYLENETETRAHYDROFOLATE REDUCTASE 1"/>
    <property type="match status" value="1"/>
</dbReference>
<comment type="caution">
    <text evidence="10">The sequence shown here is derived from an EMBL/GenBank/DDBJ whole genome shotgun (WGS) entry which is preliminary data.</text>
</comment>
<comment type="pathway">
    <text evidence="2 8">One-carbon metabolism; tetrahydrofolate interconversion.</text>
</comment>
<sequence length="611" mass="68176">MKFSDKIADYTGSRPFFTLEFFPPKTDQARGFENLQSRIARLSALQPLAVSVTWGAGGNTMERSLELAGLTQLEHRIDTIMHLTCTNMEKGTVDEALRAAKERGIESILALRGDPPRGEEHWIPTDPRFRHGVDLVSYIKTTPEFSHFCVGVPAYPDGHAGSEAGENQEIEYLKAKIDAGADFIVTQLFYDVEGFLRWQRKVRAKGIQVPIIPGIMPIQTYASFLRLTKLCGTKVPHSLMSDLVPIRHDDQLVKDYGVTLAIKMIKQLTDQGNVPGVHFCTLNLEKSVHRVTEGLGWAGKPSRPNRLIAETPAELLQTSERVIDPHRAADSATSGLVVAGLPQQEAGKGELNNASSWDDFPNGRFGDFKSPAFGDPNPWGASNISRDQALNDWGHPKTVNDLTDMFLRYLHSKLASTPFSPTPLSPESVMIFPHLERLTRKGWWTVGSQPAVNGAPSTDEVVGWGPKGGYVYQKCFVEFFVEKEDVEKIEKKVAEDGSGWVDYFAANLNGECRTNVPVDGRNAVTWGVFPGQEVAQSTIIERESFLAWKEEAFSFWAEWASYYPPDSDVRALLDNVREKRWLVSIIHHDFQKVDALWSFLFDGEKALVGRA</sequence>
<organism evidence="10 11">
    <name type="scientific">Antrodiella citrinella</name>
    <dbReference type="NCBI Taxonomy" id="2447956"/>
    <lineage>
        <taxon>Eukaryota</taxon>
        <taxon>Fungi</taxon>
        <taxon>Dikarya</taxon>
        <taxon>Basidiomycota</taxon>
        <taxon>Agaricomycotina</taxon>
        <taxon>Agaricomycetes</taxon>
        <taxon>Polyporales</taxon>
        <taxon>Steccherinaceae</taxon>
        <taxon>Antrodiella</taxon>
    </lineage>
</organism>
<evidence type="ECO:0000256" key="3">
    <source>
        <dbReference type="ARBA" id="ARBA00006743"/>
    </source>
</evidence>
<accession>A0A4S4MTR5</accession>
<dbReference type="AlphaFoldDB" id="A0A4S4MTR5"/>
<comment type="similarity">
    <text evidence="3">Belongs to the methylenetetrahydrofolate reductase family.</text>
</comment>
<dbReference type="InterPro" id="IPR029041">
    <property type="entry name" value="FAD-linked_oxidoreductase-like"/>
</dbReference>
<dbReference type="FunFam" id="3.20.20.220:FF:000002">
    <property type="entry name" value="Methylenetetrahydrofolate reductase"/>
    <property type="match status" value="1"/>
</dbReference>
<evidence type="ECO:0000256" key="6">
    <source>
        <dbReference type="ARBA" id="ARBA00022857"/>
    </source>
</evidence>
<dbReference type="Gene3D" id="3.20.20.220">
    <property type="match status" value="1"/>
</dbReference>
<dbReference type="PANTHER" id="PTHR45754">
    <property type="entry name" value="METHYLENETETRAHYDROFOLATE REDUCTASE"/>
    <property type="match status" value="1"/>
</dbReference>
<dbReference type="GO" id="GO:0071949">
    <property type="term" value="F:FAD binding"/>
    <property type="evidence" value="ECO:0007669"/>
    <property type="project" value="TreeGrafter"/>
</dbReference>
<dbReference type="Proteomes" id="UP000308730">
    <property type="component" value="Unassembled WGS sequence"/>
</dbReference>
<evidence type="ECO:0000256" key="1">
    <source>
        <dbReference type="ARBA" id="ARBA00001974"/>
    </source>
</evidence>
<dbReference type="Pfam" id="PF21895">
    <property type="entry name" value="MTHFR_C"/>
    <property type="match status" value="1"/>
</dbReference>
<keyword evidence="6" id="KW-0521">NADP</keyword>
<evidence type="ECO:0000256" key="5">
    <source>
        <dbReference type="ARBA" id="ARBA00022827"/>
    </source>
</evidence>
<dbReference type="GO" id="GO:0009086">
    <property type="term" value="P:methionine biosynthetic process"/>
    <property type="evidence" value="ECO:0007669"/>
    <property type="project" value="TreeGrafter"/>
</dbReference>
<keyword evidence="5" id="KW-0274">FAD</keyword>
<dbReference type="InterPro" id="IPR003171">
    <property type="entry name" value="Mehydrof_redctse-like"/>
</dbReference>
<evidence type="ECO:0000256" key="7">
    <source>
        <dbReference type="ARBA" id="ARBA00023002"/>
    </source>
</evidence>
<name>A0A4S4MTR5_9APHY</name>
<dbReference type="EMBL" id="SGPM01000117">
    <property type="protein sequence ID" value="THH29589.1"/>
    <property type="molecule type" value="Genomic_DNA"/>
</dbReference>
<feature type="domain" description="MTHFR SAM-binding regulatory" evidence="9">
    <location>
        <begin position="352"/>
        <end position="600"/>
    </location>
</feature>
<keyword evidence="11" id="KW-1185">Reference proteome</keyword>
<dbReference type="GO" id="GO:0004489">
    <property type="term" value="F:methylenetetrahydrofolate reductase [NAD(P)H] activity"/>
    <property type="evidence" value="ECO:0007669"/>
    <property type="project" value="InterPro"/>
</dbReference>
<dbReference type="GO" id="GO:0005829">
    <property type="term" value="C:cytosol"/>
    <property type="evidence" value="ECO:0007669"/>
    <property type="project" value="TreeGrafter"/>
</dbReference>
<dbReference type="CDD" id="cd00537">
    <property type="entry name" value="MTHFR"/>
    <property type="match status" value="1"/>
</dbReference>
<comment type="cofactor">
    <cofactor evidence="1">
        <name>FAD</name>
        <dbReference type="ChEBI" id="CHEBI:57692"/>
    </cofactor>
</comment>
<dbReference type="GO" id="GO:0035999">
    <property type="term" value="P:tetrahydrofolate interconversion"/>
    <property type="evidence" value="ECO:0007669"/>
    <property type="project" value="UniProtKB-UniPathway"/>
</dbReference>
<dbReference type="Pfam" id="PF02219">
    <property type="entry name" value="MTHFR"/>
    <property type="match status" value="1"/>
</dbReference>
<keyword evidence="4" id="KW-0285">Flavoprotein</keyword>
<dbReference type="NCBIfam" id="TIGR00677">
    <property type="entry name" value="fadh2_euk"/>
    <property type="match status" value="1"/>
</dbReference>
<proteinExistence type="inferred from homology"/>
<evidence type="ECO:0000313" key="11">
    <source>
        <dbReference type="Proteomes" id="UP000308730"/>
    </source>
</evidence>
<dbReference type="InterPro" id="IPR004621">
    <property type="entry name" value="Fadh2_euk"/>
</dbReference>
<evidence type="ECO:0000256" key="2">
    <source>
        <dbReference type="ARBA" id="ARBA00004777"/>
    </source>
</evidence>
<evidence type="ECO:0000313" key="10">
    <source>
        <dbReference type="EMBL" id="THH29589.1"/>
    </source>
</evidence>